<dbReference type="Gene3D" id="1.10.287.1080">
    <property type="entry name" value="MazG-like"/>
    <property type="match status" value="1"/>
</dbReference>
<evidence type="ECO:0000313" key="1">
    <source>
        <dbReference type="EMBL" id="TFB76709.1"/>
    </source>
</evidence>
<proteinExistence type="predicted"/>
<evidence type="ECO:0008006" key="3">
    <source>
        <dbReference type="Google" id="ProtNLM"/>
    </source>
</evidence>
<reference evidence="1 2" key="1">
    <citation type="submission" date="2019-03" db="EMBL/GenBank/DDBJ databases">
        <title>Genomics of glacier-inhabiting Cryobacterium strains.</title>
        <authorList>
            <person name="Liu Q."/>
            <person name="Xin Y.-H."/>
        </authorList>
    </citation>
    <scope>NUCLEOTIDE SEQUENCE [LARGE SCALE GENOMIC DNA]</scope>
    <source>
        <strain evidence="1 2">HLT2-23</strain>
    </source>
</reference>
<dbReference type="AlphaFoldDB" id="A0A4R8V4X0"/>
<comment type="caution">
    <text evidence="1">The sequence shown here is derived from an EMBL/GenBank/DDBJ whole genome shotgun (WGS) entry which is preliminary data.</text>
</comment>
<sequence length="122" mass="13660">MTNTQTHTPETGLTAASTEALSVRALYEILEQRFNGKTWSLNEMAIGYTNDVGYIGRLLLAHDGTWPIDGDSTAELKHKLAESLWWTFVLANKLDIDIDQAFSETMSTIRKNLEATIERTAL</sequence>
<organism evidence="1 2">
    <name type="scientific">Cryobacterium glaciale</name>
    <dbReference type="NCBI Taxonomy" id="1259145"/>
    <lineage>
        <taxon>Bacteria</taxon>
        <taxon>Bacillati</taxon>
        <taxon>Actinomycetota</taxon>
        <taxon>Actinomycetes</taxon>
        <taxon>Micrococcales</taxon>
        <taxon>Microbacteriaceae</taxon>
        <taxon>Cryobacterium</taxon>
    </lineage>
</organism>
<dbReference type="OrthoDB" id="5953925at2"/>
<evidence type="ECO:0000313" key="2">
    <source>
        <dbReference type="Proteomes" id="UP000298173"/>
    </source>
</evidence>
<protein>
    <recommendedName>
        <fullName evidence="3">MazG-like protein</fullName>
    </recommendedName>
</protein>
<dbReference type="EMBL" id="SOEY01000004">
    <property type="protein sequence ID" value="TFB76709.1"/>
    <property type="molecule type" value="Genomic_DNA"/>
</dbReference>
<gene>
    <name evidence="1" type="ORF">E3O06_01505</name>
</gene>
<name>A0A4R8V4X0_9MICO</name>
<dbReference type="SUPFAM" id="SSF101386">
    <property type="entry name" value="all-alpha NTP pyrophosphatases"/>
    <property type="match status" value="1"/>
</dbReference>
<accession>A0A4R8V4X0</accession>
<dbReference type="RefSeq" id="WP_134501274.1">
    <property type="nucleotide sequence ID" value="NZ_SOEY01000004.1"/>
</dbReference>
<keyword evidence="2" id="KW-1185">Reference proteome</keyword>
<dbReference type="Proteomes" id="UP000298173">
    <property type="component" value="Unassembled WGS sequence"/>
</dbReference>